<dbReference type="EMBL" id="SNRW01002030">
    <property type="protein sequence ID" value="KAA6394138.1"/>
    <property type="molecule type" value="Genomic_DNA"/>
</dbReference>
<evidence type="ECO:0000313" key="2">
    <source>
        <dbReference type="EMBL" id="KAA6394138.1"/>
    </source>
</evidence>
<dbReference type="InterPro" id="IPR032675">
    <property type="entry name" value="LRR_dom_sf"/>
</dbReference>
<feature type="domain" description="F-box/LRR-repeat protein 15-like leucin rich repeat" evidence="1">
    <location>
        <begin position="67"/>
        <end position="241"/>
    </location>
</feature>
<proteinExistence type="predicted"/>
<reference evidence="2 3" key="1">
    <citation type="submission" date="2019-03" db="EMBL/GenBank/DDBJ databases">
        <title>Single cell metagenomics reveals metabolic interactions within the superorganism composed of flagellate Streblomastix strix and complex community of Bacteroidetes bacteria on its surface.</title>
        <authorList>
            <person name="Treitli S.C."/>
            <person name="Kolisko M."/>
            <person name="Husnik F."/>
            <person name="Keeling P."/>
            <person name="Hampl V."/>
        </authorList>
    </citation>
    <scope>NUCLEOTIDE SEQUENCE [LARGE SCALE GENOMIC DNA]</scope>
    <source>
        <strain evidence="2">ST1C</strain>
    </source>
</reference>
<accession>A0A5J4WH38</accession>
<dbReference type="AlphaFoldDB" id="A0A5J4WH38"/>
<sequence length="290" mass="32350">MTKVTIEDLTDNILQNVITQLGPQALYTLGRTDKKMYEAVGKLVTSGPRISISQPEEQAKFQKIIERLPNLKEANFSHSLFLTNELVGFVVDHCPQIESLNLWNCLTISDSALRHISRLENLRWLNVGDNPNFTAEGLTEIVDKCNKLTHLELTLCPKVGPIGTINKLAYSIANQGLEITELICEFCPEFANDSTLFELRSGHNSRITKLVLGNGTVTDSGVDHIIASPFASALRKIDLRRNNEVTQSGYDRLHSSLNLLTELDGIPMQNLPEHDVGQFFICKRSMFGEG</sequence>
<evidence type="ECO:0000313" key="3">
    <source>
        <dbReference type="Proteomes" id="UP000324800"/>
    </source>
</evidence>
<dbReference type="InterPro" id="IPR006553">
    <property type="entry name" value="Leu-rich_rpt_Cys-con_subtyp"/>
</dbReference>
<gene>
    <name evidence="2" type="ORF">EZS28_010337</name>
</gene>
<dbReference type="SUPFAM" id="SSF52047">
    <property type="entry name" value="RNI-like"/>
    <property type="match status" value="1"/>
</dbReference>
<dbReference type="InterPro" id="IPR057207">
    <property type="entry name" value="FBXL15_LRR"/>
</dbReference>
<dbReference type="OrthoDB" id="550575at2759"/>
<dbReference type="SMART" id="SM00367">
    <property type="entry name" value="LRR_CC"/>
    <property type="match status" value="3"/>
</dbReference>
<protein>
    <recommendedName>
        <fullName evidence="1">F-box/LRR-repeat protein 15-like leucin rich repeat domain-containing protein</fullName>
    </recommendedName>
</protein>
<dbReference type="PANTHER" id="PTHR13318:SF190">
    <property type="entry name" value="PARTNER OF PAIRED, ISOFORM B"/>
    <property type="match status" value="1"/>
</dbReference>
<dbReference type="Gene3D" id="3.80.10.10">
    <property type="entry name" value="Ribonuclease Inhibitor"/>
    <property type="match status" value="1"/>
</dbReference>
<dbReference type="PANTHER" id="PTHR13318">
    <property type="entry name" value="PARTNER OF PAIRED, ISOFORM B-RELATED"/>
    <property type="match status" value="1"/>
</dbReference>
<evidence type="ECO:0000259" key="1">
    <source>
        <dbReference type="Pfam" id="PF25372"/>
    </source>
</evidence>
<organism evidence="2 3">
    <name type="scientific">Streblomastix strix</name>
    <dbReference type="NCBI Taxonomy" id="222440"/>
    <lineage>
        <taxon>Eukaryota</taxon>
        <taxon>Metamonada</taxon>
        <taxon>Preaxostyla</taxon>
        <taxon>Oxymonadida</taxon>
        <taxon>Streblomastigidae</taxon>
        <taxon>Streblomastix</taxon>
    </lineage>
</organism>
<dbReference type="Proteomes" id="UP000324800">
    <property type="component" value="Unassembled WGS sequence"/>
</dbReference>
<dbReference type="GO" id="GO:0019005">
    <property type="term" value="C:SCF ubiquitin ligase complex"/>
    <property type="evidence" value="ECO:0007669"/>
    <property type="project" value="TreeGrafter"/>
</dbReference>
<comment type="caution">
    <text evidence="2">The sequence shown here is derived from an EMBL/GenBank/DDBJ whole genome shotgun (WGS) entry which is preliminary data.</text>
</comment>
<name>A0A5J4WH38_9EUKA</name>
<dbReference type="Pfam" id="PF25372">
    <property type="entry name" value="DUF7885"/>
    <property type="match status" value="1"/>
</dbReference>
<dbReference type="GO" id="GO:0031146">
    <property type="term" value="P:SCF-dependent proteasomal ubiquitin-dependent protein catabolic process"/>
    <property type="evidence" value="ECO:0007669"/>
    <property type="project" value="TreeGrafter"/>
</dbReference>